<reference evidence="1" key="1">
    <citation type="submission" date="2022-07" db="EMBL/GenBank/DDBJ databases">
        <title>Tahibacter sp., a new gammaproteobacterium isolated from the silt sample collected at pig farm.</title>
        <authorList>
            <person name="Chen H."/>
        </authorList>
    </citation>
    <scope>NUCLEOTIDE SEQUENCE</scope>
    <source>
        <strain evidence="1">P2K</strain>
    </source>
</reference>
<dbReference type="Proteomes" id="UP001165498">
    <property type="component" value="Unassembled WGS sequence"/>
</dbReference>
<evidence type="ECO:0000313" key="2">
    <source>
        <dbReference type="Proteomes" id="UP001165498"/>
    </source>
</evidence>
<name>A0ABT1QLI3_9GAMM</name>
<proteinExistence type="predicted"/>
<organism evidence="1 2">
    <name type="scientific">Tahibacter harae</name>
    <dbReference type="NCBI Taxonomy" id="2963937"/>
    <lineage>
        <taxon>Bacteria</taxon>
        <taxon>Pseudomonadati</taxon>
        <taxon>Pseudomonadota</taxon>
        <taxon>Gammaproteobacteria</taxon>
        <taxon>Lysobacterales</taxon>
        <taxon>Rhodanobacteraceae</taxon>
        <taxon>Tahibacter</taxon>
    </lineage>
</organism>
<sequence>MNAVAAPPRLSARFAAMRAHGVVGMGFRYLRAATAMRLPSAAALVLAAARGGDIGRRRSLRTGLRPRAAAVRPGRFPPHLRRRRFAAAAAACSFAGLSFLPRRAG</sequence>
<accession>A0ABT1QLI3</accession>
<dbReference type="RefSeq" id="WP_255910389.1">
    <property type="nucleotide sequence ID" value="NZ_JANFQO010000001.1"/>
</dbReference>
<evidence type="ECO:0000313" key="1">
    <source>
        <dbReference type="EMBL" id="MCQ4163317.1"/>
    </source>
</evidence>
<protein>
    <submittedName>
        <fullName evidence="1">Uncharacterized protein</fullName>
    </submittedName>
</protein>
<gene>
    <name evidence="1" type="ORF">NM961_01210</name>
</gene>
<comment type="caution">
    <text evidence="1">The sequence shown here is derived from an EMBL/GenBank/DDBJ whole genome shotgun (WGS) entry which is preliminary data.</text>
</comment>
<dbReference type="EMBL" id="JANFQO010000001">
    <property type="protein sequence ID" value="MCQ4163317.1"/>
    <property type="molecule type" value="Genomic_DNA"/>
</dbReference>
<keyword evidence="2" id="KW-1185">Reference proteome</keyword>